<dbReference type="Proteomes" id="UP000805704">
    <property type="component" value="Chromosome 1"/>
</dbReference>
<gene>
    <name evidence="1" type="ORF">GBF38_003215</name>
</gene>
<dbReference type="EMBL" id="CM024789">
    <property type="protein sequence ID" value="KAG8014639.1"/>
    <property type="molecule type" value="Genomic_DNA"/>
</dbReference>
<keyword evidence="2" id="KW-1185">Reference proteome</keyword>
<organism evidence="1 2">
    <name type="scientific">Nibea albiflora</name>
    <name type="common">Yellow drum</name>
    <name type="synonym">Corvina albiflora</name>
    <dbReference type="NCBI Taxonomy" id="240163"/>
    <lineage>
        <taxon>Eukaryota</taxon>
        <taxon>Metazoa</taxon>
        <taxon>Chordata</taxon>
        <taxon>Craniata</taxon>
        <taxon>Vertebrata</taxon>
        <taxon>Euteleostomi</taxon>
        <taxon>Actinopterygii</taxon>
        <taxon>Neopterygii</taxon>
        <taxon>Teleostei</taxon>
        <taxon>Neoteleostei</taxon>
        <taxon>Acanthomorphata</taxon>
        <taxon>Eupercaria</taxon>
        <taxon>Sciaenidae</taxon>
        <taxon>Nibea</taxon>
    </lineage>
</organism>
<proteinExistence type="predicted"/>
<reference evidence="1" key="1">
    <citation type="submission" date="2020-04" db="EMBL/GenBank/DDBJ databases">
        <title>A chromosome-scale assembly and high-density genetic map of the yellow drum (Nibea albiflora) genome.</title>
        <authorList>
            <person name="Xu D."/>
            <person name="Zhang W."/>
            <person name="Chen R."/>
            <person name="Tan P."/>
            <person name="Wang L."/>
            <person name="Song H."/>
            <person name="Tian L."/>
            <person name="Zhu Q."/>
            <person name="Wang B."/>
        </authorList>
    </citation>
    <scope>NUCLEOTIDE SEQUENCE</scope>
    <source>
        <strain evidence="1">ZJHYS-2018</strain>
    </source>
</reference>
<accession>A0ACB7FJE0</accession>
<evidence type="ECO:0000313" key="1">
    <source>
        <dbReference type="EMBL" id="KAG8014639.1"/>
    </source>
</evidence>
<comment type="caution">
    <text evidence="1">The sequence shown here is derived from an EMBL/GenBank/DDBJ whole genome shotgun (WGS) entry which is preliminary data.</text>
</comment>
<protein>
    <submittedName>
        <fullName evidence="1">Uncharacterized protein</fullName>
    </submittedName>
</protein>
<name>A0ACB7FJE0_NIBAL</name>
<sequence>MWIFVYALTQWQPMFPLFSLVALSIVEIQPVNIDGKVGKSVKFKCSGWNVWKNVEEEDKFFCNSQCSDVIVTAAFGKTERKDRIEITNRKDGLHSLTGPDGAQQSLHPLMADEDQFYSTLQPINRNAVLESMSVDTRSGS</sequence>
<evidence type="ECO:0000313" key="2">
    <source>
        <dbReference type="Proteomes" id="UP000805704"/>
    </source>
</evidence>